<feature type="transmembrane region" description="Helical" evidence="10">
    <location>
        <begin position="255"/>
        <end position="274"/>
    </location>
</feature>
<comment type="similarity">
    <text evidence="2 10">Belongs to the binding-protein-dependent transport system permease family. CysTW subfamily.</text>
</comment>
<feature type="transmembrane region" description="Helical" evidence="10">
    <location>
        <begin position="140"/>
        <end position="159"/>
    </location>
</feature>
<dbReference type="GO" id="GO:0035435">
    <property type="term" value="P:phosphate ion transmembrane transport"/>
    <property type="evidence" value="ECO:0007669"/>
    <property type="project" value="InterPro"/>
</dbReference>
<evidence type="ECO:0000256" key="10">
    <source>
        <dbReference type="RuleBase" id="RU363043"/>
    </source>
</evidence>
<dbReference type="InterPro" id="IPR051408">
    <property type="entry name" value="Phosphate_transprt_permease"/>
</dbReference>
<dbReference type="Pfam" id="PF00528">
    <property type="entry name" value="BPD_transp_1"/>
    <property type="match status" value="1"/>
</dbReference>
<keyword evidence="7 10" id="KW-0812">Transmembrane</keyword>
<keyword evidence="4" id="KW-0813">Transport</keyword>
<feature type="transmembrane region" description="Helical" evidence="10">
    <location>
        <begin position="12"/>
        <end position="34"/>
    </location>
</feature>
<evidence type="ECO:0000259" key="11">
    <source>
        <dbReference type="PROSITE" id="PS50928"/>
    </source>
</evidence>
<dbReference type="NCBIfam" id="TIGR00974">
    <property type="entry name" value="3a0107s02c"/>
    <property type="match status" value="1"/>
</dbReference>
<dbReference type="InterPro" id="IPR035906">
    <property type="entry name" value="MetI-like_sf"/>
</dbReference>
<name>A0A9D1UYE9_9BACT</name>
<evidence type="ECO:0000313" key="13">
    <source>
        <dbReference type="Proteomes" id="UP000824202"/>
    </source>
</evidence>
<evidence type="ECO:0000256" key="1">
    <source>
        <dbReference type="ARBA" id="ARBA00004651"/>
    </source>
</evidence>
<dbReference type="PANTHER" id="PTHR42922">
    <property type="entry name" value="PHOSPHATE TRANSPORT SYSTEM PERMEASE PROTEIN PSTA"/>
    <property type="match status" value="1"/>
</dbReference>
<reference evidence="12" key="1">
    <citation type="journal article" date="2021" name="PeerJ">
        <title>Extensive microbial diversity within the chicken gut microbiome revealed by metagenomics and culture.</title>
        <authorList>
            <person name="Gilroy R."/>
            <person name="Ravi A."/>
            <person name="Getino M."/>
            <person name="Pursley I."/>
            <person name="Horton D.L."/>
            <person name="Alikhan N.F."/>
            <person name="Baker D."/>
            <person name="Gharbi K."/>
            <person name="Hall N."/>
            <person name="Watson M."/>
            <person name="Adriaenssens E.M."/>
            <person name="Foster-Nyarko E."/>
            <person name="Jarju S."/>
            <person name="Secka A."/>
            <person name="Antonio M."/>
            <person name="Oren A."/>
            <person name="Chaudhuri R.R."/>
            <person name="La Ragione R."/>
            <person name="Hildebrand F."/>
            <person name="Pallen M.J."/>
        </authorList>
    </citation>
    <scope>NUCLEOTIDE SEQUENCE</scope>
    <source>
        <strain evidence="12">23274</strain>
    </source>
</reference>
<keyword evidence="5 10" id="KW-1003">Cell membrane</keyword>
<dbReference type="InterPro" id="IPR000515">
    <property type="entry name" value="MetI-like"/>
</dbReference>
<feature type="transmembrane region" description="Helical" evidence="10">
    <location>
        <begin position="187"/>
        <end position="208"/>
    </location>
</feature>
<gene>
    <name evidence="12" type="primary">pstA</name>
    <name evidence="12" type="ORF">H9863_01450</name>
</gene>
<dbReference type="SUPFAM" id="SSF161098">
    <property type="entry name" value="MetI-like"/>
    <property type="match status" value="1"/>
</dbReference>
<evidence type="ECO:0000256" key="8">
    <source>
        <dbReference type="ARBA" id="ARBA00022989"/>
    </source>
</evidence>
<proteinExistence type="inferred from homology"/>
<evidence type="ECO:0000313" key="12">
    <source>
        <dbReference type="EMBL" id="HIX02766.1"/>
    </source>
</evidence>
<dbReference type="Gene3D" id="1.10.3720.10">
    <property type="entry name" value="MetI-like"/>
    <property type="match status" value="1"/>
</dbReference>
<accession>A0A9D1UYE9</accession>
<protein>
    <recommendedName>
        <fullName evidence="3 10">Phosphate transport system permease protein PstA</fullName>
    </recommendedName>
</protein>
<dbReference type="PROSITE" id="PS50928">
    <property type="entry name" value="ABC_TM1"/>
    <property type="match status" value="1"/>
</dbReference>
<dbReference type="GO" id="GO:0005886">
    <property type="term" value="C:plasma membrane"/>
    <property type="evidence" value="ECO:0007669"/>
    <property type="project" value="UniProtKB-SubCell"/>
</dbReference>
<comment type="caution">
    <text evidence="12">The sequence shown here is derived from an EMBL/GenBank/DDBJ whole genome shotgun (WGS) entry which is preliminary data.</text>
</comment>
<evidence type="ECO:0000256" key="4">
    <source>
        <dbReference type="ARBA" id="ARBA00022448"/>
    </source>
</evidence>
<feature type="domain" description="ABC transmembrane type-1" evidence="11">
    <location>
        <begin position="74"/>
        <end position="274"/>
    </location>
</feature>
<keyword evidence="8 10" id="KW-1133">Transmembrane helix</keyword>
<evidence type="ECO:0000256" key="3">
    <source>
        <dbReference type="ARBA" id="ARBA00016864"/>
    </source>
</evidence>
<dbReference type="EMBL" id="DXFT01000025">
    <property type="protein sequence ID" value="HIX02766.1"/>
    <property type="molecule type" value="Genomic_DNA"/>
</dbReference>
<keyword evidence="6" id="KW-0592">Phosphate transport</keyword>
<evidence type="ECO:0000256" key="7">
    <source>
        <dbReference type="ARBA" id="ARBA00022692"/>
    </source>
</evidence>
<dbReference type="Proteomes" id="UP000824202">
    <property type="component" value="Unassembled WGS sequence"/>
</dbReference>
<feature type="transmembrane region" description="Helical" evidence="10">
    <location>
        <begin position="78"/>
        <end position="99"/>
    </location>
</feature>
<evidence type="ECO:0000256" key="6">
    <source>
        <dbReference type="ARBA" id="ARBA00022592"/>
    </source>
</evidence>
<feature type="transmembrane region" description="Helical" evidence="10">
    <location>
        <begin position="111"/>
        <end position="134"/>
    </location>
</feature>
<dbReference type="AlphaFoldDB" id="A0A9D1UYE9"/>
<dbReference type="CDD" id="cd06261">
    <property type="entry name" value="TM_PBP2"/>
    <property type="match status" value="1"/>
</dbReference>
<dbReference type="PANTHER" id="PTHR42922:SF1">
    <property type="entry name" value="PHOSPHATE TRANSPORT SYSTEM PERMEASE PROTEIN PSTA"/>
    <property type="match status" value="1"/>
</dbReference>
<dbReference type="InterPro" id="IPR005672">
    <property type="entry name" value="Phosphate_PstA"/>
</dbReference>
<sequence>MKSRIIKDRVFFGAVCFFSALTAIPLVVIIWEVVKKGYKQINLSFFTETAPSTLDAMLAKSTGELIPGGIANGITGTLLMVAIAAVIAIPVGIMGGIYLSEKPKAMFSNVVRFLTDLLQGTPSIVIGIIAYAWVVKPLGSYSALAGSVALAIMMLPLIIRSTEETLKMLPTSLKEAGLALGASYTSVILRVLVPSAFGGLFTGILLAISRVMGETAPLMLTALGSTAINWDVTLPTSAVPLLIWEFYNDPNLIDMIWSSSLFLLMLILVLNIIAKHIAKKWRIG</sequence>
<evidence type="ECO:0000256" key="9">
    <source>
        <dbReference type="ARBA" id="ARBA00023136"/>
    </source>
</evidence>
<dbReference type="GO" id="GO:0005315">
    <property type="term" value="F:phosphate transmembrane transporter activity"/>
    <property type="evidence" value="ECO:0007669"/>
    <property type="project" value="InterPro"/>
</dbReference>
<evidence type="ECO:0000256" key="5">
    <source>
        <dbReference type="ARBA" id="ARBA00022475"/>
    </source>
</evidence>
<comment type="subcellular location">
    <subcellularLocation>
        <location evidence="1 10">Cell membrane</location>
        <topology evidence="1 10">Multi-pass membrane protein</topology>
    </subcellularLocation>
</comment>
<evidence type="ECO:0000256" key="2">
    <source>
        <dbReference type="ARBA" id="ARBA00007069"/>
    </source>
</evidence>
<organism evidence="12 13">
    <name type="scientific">Candidatus Odoribacter faecigallinarum</name>
    <dbReference type="NCBI Taxonomy" id="2838706"/>
    <lineage>
        <taxon>Bacteria</taxon>
        <taxon>Pseudomonadati</taxon>
        <taxon>Bacteroidota</taxon>
        <taxon>Bacteroidia</taxon>
        <taxon>Bacteroidales</taxon>
        <taxon>Odoribacteraceae</taxon>
        <taxon>Odoribacter</taxon>
    </lineage>
</organism>
<reference evidence="12" key="2">
    <citation type="submission" date="2021-04" db="EMBL/GenBank/DDBJ databases">
        <authorList>
            <person name="Gilroy R."/>
        </authorList>
    </citation>
    <scope>NUCLEOTIDE SEQUENCE</scope>
    <source>
        <strain evidence="12">23274</strain>
    </source>
</reference>
<keyword evidence="9 10" id="KW-0472">Membrane</keyword>